<comment type="caution">
    <text evidence="2">The sequence shown here is derived from an EMBL/GenBank/DDBJ whole genome shotgun (WGS) entry which is preliminary data.</text>
</comment>
<gene>
    <name evidence="2" type="ORF">CAUJ_LOCUS5942</name>
</gene>
<proteinExistence type="predicted"/>
<dbReference type="AlphaFoldDB" id="A0A8S1H4C5"/>
<feature type="transmembrane region" description="Helical" evidence="1">
    <location>
        <begin position="117"/>
        <end position="138"/>
    </location>
</feature>
<evidence type="ECO:0000313" key="3">
    <source>
        <dbReference type="Proteomes" id="UP000835052"/>
    </source>
</evidence>
<keyword evidence="1" id="KW-0472">Membrane</keyword>
<keyword evidence="1" id="KW-1133">Transmembrane helix</keyword>
<sequence>MFSAWTTRSPGGPVLRNGHPVAAWLTDVLAKVVRPSGRWALDVSRDPVGRSRRPAVILSANDVASPAMLPALNVLFEVLDLGPLTEGGRGVLRVRPNFSRVGDGGDDGCFEDMRSQFWVFQLLVGVLLSLVFKSFVMLTSRPRYT</sequence>
<keyword evidence="1" id="KW-0812">Transmembrane</keyword>
<accession>A0A8S1H4C5</accession>
<reference evidence="2" key="1">
    <citation type="submission" date="2020-10" db="EMBL/GenBank/DDBJ databases">
        <authorList>
            <person name="Kikuchi T."/>
        </authorList>
    </citation>
    <scope>NUCLEOTIDE SEQUENCE</scope>
    <source>
        <strain evidence="2">NKZ352</strain>
    </source>
</reference>
<dbReference type="Proteomes" id="UP000835052">
    <property type="component" value="Unassembled WGS sequence"/>
</dbReference>
<evidence type="ECO:0000256" key="1">
    <source>
        <dbReference type="SAM" id="Phobius"/>
    </source>
</evidence>
<name>A0A8S1H4C5_9PELO</name>
<organism evidence="2 3">
    <name type="scientific">Caenorhabditis auriculariae</name>
    <dbReference type="NCBI Taxonomy" id="2777116"/>
    <lineage>
        <taxon>Eukaryota</taxon>
        <taxon>Metazoa</taxon>
        <taxon>Ecdysozoa</taxon>
        <taxon>Nematoda</taxon>
        <taxon>Chromadorea</taxon>
        <taxon>Rhabditida</taxon>
        <taxon>Rhabditina</taxon>
        <taxon>Rhabditomorpha</taxon>
        <taxon>Rhabditoidea</taxon>
        <taxon>Rhabditidae</taxon>
        <taxon>Peloderinae</taxon>
        <taxon>Caenorhabditis</taxon>
    </lineage>
</organism>
<dbReference type="EMBL" id="CAJGYM010000013">
    <property type="protein sequence ID" value="CAD6190023.1"/>
    <property type="molecule type" value="Genomic_DNA"/>
</dbReference>
<evidence type="ECO:0000313" key="2">
    <source>
        <dbReference type="EMBL" id="CAD6190023.1"/>
    </source>
</evidence>
<keyword evidence="3" id="KW-1185">Reference proteome</keyword>
<protein>
    <submittedName>
        <fullName evidence="2">Uncharacterized protein</fullName>
    </submittedName>
</protein>